<evidence type="ECO:0000256" key="2">
    <source>
        <dbReference type="ARBA" id="ARBA00008061"/>
    </source>
</evidence>
<dbReference type="SUPFAM" id="SSF51445">
    <property type="entry name" value="(Trans)glycosidases"/>
    <property type="match status" value="1"/>
</dbReference>
<dbReference type="PANTHER" id="PTHR43447">
    <property type="entry name" value="ALPHA-AMYLASE"/>
    <property type="match status" value="1"/>
</dbReference>
<dbReference type="EC" id="3.2.1.1" evidence="3"/>
<sequence length="589" mass="65685">MQRHQTAGQPSAQDLHHQRQCAHILAPRQRSAFVRTSVEKIKASQRPLPSRQDSNGRPKLLQFPSVELSSLFPATIGAEDSEKASPSTGKLTRIARPSALERIQAAVKEGESRSTPQEAAHELTARLHRQLRAVEADVAELCQAARAAGPGPGSLMAQAVERQQEQGPAELDLSAAPLPPTEHVVDEGAAPEGTGYEILLQAFNWESHSQNWFQRVAEQADRFASLGFTCVWLPPFTESVSPQGYMPLDLYNLNSRYGSEEDLRRCVAKLQSCGLKVLGDCVLNHRCALRQDAHGVWTQFGGRLDWDARAIVSDDSTFRGRGGPASGDCFGAAPNIDHAQPFVKRDLCEWMSWLRDHVGFDGWRLDFVRGFHGSHVRDYVRATEPSFVVGEYWDSLSYNGGLPDHNQDAHRQRIVNWLNDARGNATAFDVTTKGILHAVFERSEFWRLRDAAGKPPGLMGWWPSRAVTFLENHDTGSTQGHWRFPSSGLEQGYVYLMTHPGTPSVFYDHLEEPQLAHTMQRLIALRLRAGIHCRSQVHIVRAESDIYLASIDDTLLMKIGPKPYQPEAPWAPAESGQSWGTWLRYKAGM</sequence>
<keyword evidence="4" id="KW-0378">Hydrolase</keyword>
<evidence type="ECO:0000259" key="8">
    <source>
        <dbReference type="SMART" id="SM00642"/>
    </source>
</evidence>
<dbReference type="SMART" id="SM00642">
    <property type="entry name" value="Aamy"/>
    <property type="match status" value="1"/>
</dbReference>
<dbReference type="Pfam" id="PF00128">
    <property type="entry name" value="Alpha-amylase"/>
    <property type="match status" value="1"/>
</dbReference>
<dbReference type="InterPro" id="IPR013780">
    <property type="entry name" value="Glyco_hydro_b"/>
</dbReference>
<comment type="similarity">
    <text evidence="2">Belongs to the glycosyl hydrolase 13 family.</text>
</comment>
<dbReference type="SUPFAM" id="SSF51011">
    <property type="entry name" value="Glycosyl hydrolase domain"/>
    <property type="match status" value="1"/>
</dbReference>
<evidence type="ECO:0000256" key="3">
    <source>
        <dbReference type="ARBA" id="ARBA00012595"/>
    </source>
</evidence>
<dbReference type="Gene3D" id="2.60.40.1180">
    <property type="entry name" value="Golgi alpha-mannosidase II"/>
    <property type="match status" value="1"/>
</dbReference>
<gene>
    <name evidence="10" type="ORF">CVIRNUC_007377</name>
</gene>
<dbReference type="Pfam" id="PF07821">
    <property type="entry name" value="Alpha-amyl_C2"/>
    <property type="match status" value="1"/>
</dbReference>
<feature type="region of interest" description="Disordered" evidence="7">
    <location>
        <begin position="77"/>
        <end position="97"/>
    </location>
</feature>
<dbReference type="GO" id="GO:0004556">
    <property type="term" value="F:alpha-amylase activity"/>
    <property type="evidence" value="ECO:0007669"/>
    <property type="project" value="UniProtKB-EC"/>
</dbReference>
<feature type="domain" description="Glycosyl hydrolase family 13 catalytic" evidence="8">
    <location>
        <begin position="197"/>
        <end position="526"/>
    </location>
</feature>
<dbReference type="AlphaFoldDB" id="A0AAV1IDV2"/>
<evidence type="ECO:0000313" key="10">
    <source>
        <dbReference type="EMBL" id="CAK0784174.1"/>
    </source>
</evidence>
<comment type="catalytic activity">
    <reaction evidence="1">
        <text>Endohydrolysis of (1-&gt;4)-alpha-D-glucosidic linkages in polysaccharides containing three or more (1-&gt;4)-alpha-linked D-glucose units.</text>
        <dbReference type="EC" id="3.2.1.1"/>
    </reaction>
</comment>
<evidence type="ECO:0000256" key="1">
    <source>
        <dbReference type="ARBA" id="ARBA00000548"/>
    </source>
</evidence>
<dbReference type="InterPro" id="IPR017853">
    <property type="entry name" value="GH"/>
</dbReference>
<evidence type="ECO:0000256" key="6">
    <source>
        <dbReference type="ARBA" id="ARBA00030238"/>
    </source>
</evidence>
<dbReference type="Proteomes" id="UP001314263">
    <property type="component" value="Unassembled WGS sequence"/>
</dbReference>
<dbReference type="GO" id="GO:0005975">
    <property type="term" value="P:carbohydrate metabolic process"/>
    <property type="evidence" value="ECO:0007669"/>
    <property type="project" value="InterPro"/>
</dbReference>
<protein>
    <recommendedName>
        <fullName evidence="3">alpha-amylase</fullName>
        <ecNumber evidence="3">3.2.1.1</ecNumber>
    </recommendedName>
    <alternativeName>
        <fullName evidence="6">1,4-alpha-D-glucan glucanohydrolase</fullName>
    </alternativeName>
</protein>
<evidence type="ECO:0000259" key="9">
    <source>
        <dbReference type="SMART" id="SM00810"/>
    </source>
</evidence>
<accession>A0AAV1IDV2</accession>
<feature type="domain" description="Alpha-amylase C-terminal beta-sheet" evidence="9">
    <location>
        <begin position="527"/>
        <end position="584"/>
    </location>
</feature>
<dbReference type="GO" id="GO:0005509">
    <property type="term" value="F:calcium ion binding"/>
    <property type="evidence" value="ECO:0007669"/>
    <property type="project" value="InterPro"/>
</dbReference>
<dbReference type="Gene3D" id="3.20.20.80">
    <property type="entry name" value="Glycosidases"/>
    <property type="match status" value="1"/>
</dbReference>
<name>A0AAV1IDV2_9CHLO</name>
<reference evidence="10 11" key="1">
    <citation type="submission" date="2023-10" db="EMBL/GenBank/DDBJ databases">
        <authorList>
            <person name="Maclean D."/>
            <person name="Macfadyen A."/>
        </authorList>
    </citation>
    <scope>NUCLEOTIDE SEQUENCE [LARGE SCALE GENOMIC DNA]</scope>
</reference>
<proteinExistence type="inferred from homology"/>
<keyword evidence="5" id="KW-0326">Glycosidase</keyword>
<feature type="region of interest" description="Disordered" evidence="7">
    <location>
        <begin position="39"/>
        <end position="59"/>
    </location>
</feature>
<evidence type="ECO:0000256" key="5">
    <source>
        <dbReference type="ARBA" id="ARBA00023295"/>
    </source>
</evidence>
<keyword evidence="11" id="KW-1185">Reference proteome</keyword>
<comment type="caution">
    <text evidence="10">The sequence shown here is derived from an EMBL/GenBank/DDBJ whole genome shotgun (WGS) entry which is preliminary data.</text>
</comment>
<dbReference type="InterPro" id="IPR012850">
    <property type="entry name" value="A-amylase_bs_C"/>
</dbReference>
<dbReference type="SMART" id="SM00810">
    <property type="entry name" value="Alpha-amyl_C2"/>
    <property type="match status" value="1"/>
</dbReference>
<dbReference type="CDD" id="cd11314">
    <property type="entry name" value="AmyAc_arch_bac_plant_AmyA"/>
    <property type="match status" value="1"/>
</dbReference>
<organism evidence="10 11">
    <name type="scientific">Coccomyxa viridis</name>
    <dbReference type="NCBI Taxonomy" id="1274662"/>
    <lineage>
        <taxon>Eukaryota</taxon>
        <taxon>Viridiplantae</taxon>
        <taxon>Chlorophyta</taxon>
        <taxon>core chlorophytes</taxon>
        <taxon>Trebouxiophyceae</taxon>
        <taxon>Trebouxiophyceae incertae sedis</taxon>
        <taxon>Coccomyxaceae</taxon>
        <taxon>Coccomyxa</taxon>
    </lineage>
</organism>
<dbReference type="InterPro" id="IPR006047">
    <property type="entry name" value="GH13_cat_dom"/>
</dbReference>
<evidence type="ECO:0000256" key="4">
    <source>
        <dbReference type="ARBA" id="ARBA00022801"/>
    </source>
</evidence>
<evidence type="ECO:0000256" key="7">
    <source>
        <dbReference type="SAM" id="MobiDB-lite"/>
    </source>
</evidence>
<dbReference type="EMBL" id="CAUYUE010000010">
    <property type="protein sequence ID" value="CAK0784174.1"/>
    <property type="molecule type" value="Genomic_DNA"/>
</dbReference>
<evidence type="ECO:0000313" key="11">
    <source>
        <dbReference type="Proteomes" id="UP001314263"/>
    </source>
</evidence>